<organism evidence="4 5">
    <name type="scientific">Cannabis sativa</name>
    <name type="common">Hemp</name>
    <name type="synonym">Marijuana</name>
    <dbReference type="NCBI Taxonomy" id="3483"/>
    <lineage>
        <taxon>Eukaryota</taxon>
        <taxon>Viridiplantae</taxon>
        <taxon>Streptophyta</taxon>
        <taxon>Embryophyta</taxon>
        <taxon>Tracheophyta</taxon>
        <taxon>Spermatophyta</taxon>
        <taxon>Magnoliopsida</taxon>
        <taxon>eudicotyledons</taxon>
        <taxon>Gunneridae</taxon>
        <taxon>Pentapetalae</taxon>
        <taxon>rosids</taxon>
        <taxon>fabids</taxon>
        <taxon>Rosales</taxon>
        <taxon>Cannabaceae</taxon>
        <taxon>Cannabis</taxon>
    </lineage>
</organism>
<dbReference type="EMBL" id="UZAU01000821">
    <property type="status" value="NOT_ANNOTATED_CDS"/>
    <property type="molecule type" value="Genomic_DNA"/>
</dbReference>
<dbReference type="AlphaFoldDB" id="A0A803QKA2"/>
<feature type="compositionally biased region" description="Pro residues" evidence="2">
    <location>
        <begin position="619"/>
        <end position="642"/>
    </location>
</feature>
<evidence type="ECO:0000256" key="1">
    <source>
        <dbReference type="ARBA" id="ARBA00023054"/>
    </source>
</evidence>
<dbReference type="EnsemblPlants" id="evm.model.10.1602">
    <property type="protein sequence ID" value="cds.evm.model.10.1602"/>
    <property type="gene ID" value="evm.TU.10.1602"/>
</dbReference>
<keyword evidence="1" id="KW-0175">Coiled coil</keyword>
<proteinExistence type="predicted"/>
<feature type="compositionally biased region" description="Pro residues" evidence="2">
    <location>
        <begin position="589"/>
        <end position="600"/>
    </location>
</feature>
<evidence type="ECO:0000313" key="5">
    <source>
        <dbReference type="Proteomes" id="UP000596661"/>
    </source>
</evidence>
<evidence type="ECO:0000256" key="2">
    <source>
        <dbReference type="SAM" id="MobiDB-lite"/>
    </source>
</evidence>
<feature type="region of interest" description="Disordered" evidence="2">
    <location>
        <begin position="618"/>
        <end position="652"/>
    </location>
</feature>
<keyword evidence="3" id="KW-0472">Membrane</keyword>
<name>A0A803QKA2_CANSA</name>
<keyword evidence="5" id="KW-1185">Reference proteome</keyword>
<keyword evidence="3" id="KW-1133">Transmembrane helix</keyword>
<dbReference type="PANTHER" id="PTHR31342">
    <property type="entry name" value="PROTEIN CHUP1, CHLOROPLASTIC"/>
    <property type="match status" value="1"/>
</dbReference>
<sequence>MASGYPKNYSMFSENEGGLKPPPYRRNIPRYQSYNNSKKSSSSCCFRCIGCFYCCLFLLVFLSAILTFYLYTMYRPQVPNYGVNNFSVNTFNVMKDFSLEAEFVVVVKADNPNEHIGFIYGKESYVIVTYSNSELCSGKLPAFHQPVKNTTLMSVVLKGKSEFGSGMQEVLMDNRHTGKIPLFVKVKVPIYYGINFFLYVNFRLFFIPSSISMARTRSGLPPRVRPMATPTALMNRRTAQLATPQVSLIVQDHVGEWPNPLFMLVRSKPHEGVVQDMATGLYTASPLLSRFEGKNSGISVSGNSCGWTGNLIFMVELRKKILTFRDIIDLPPCDGSSPINELVKGTVEDLHKLYPNVVPYNIHASETENISIDHGLALLYRALKAIGDSWAKNHKWINNWGHNAGDCLENMISLEQLGGKVLAELRYMTDIAKEMFDAMDEDDKSNNEDRVKSSTIGEVLIECYSDKKLLSCPSPNTPTSPSPELSSFGMELSQLGSHHDHDASNNSARSLLLPFRLKALEMLKPVGMKHLFSFDISPPSSLTQDSNDYSKENTINNKQEAQHEEMRNSTSNSIPDQPIVLTPSTLTPPSLPPPPPPPQELPSIPLSCGPPLGVVAGRPSPPPVPPPIGSINAPPLPPPPMAPTTLGGMPPPPPPLGASKALRPKKAATKLKRSSHMGSLYRTLKGKVEGSSLSANKQQGRKSKIGGGGSTGGKQGMADALAEMTKRSAYFQQIEEDVQKHSKSIMEVKAAINSFQSKDMSELIKFHKQVEQHLEKLTDETQVLARFEGFPSKKLESLRSAAALYLKLEDIVNKLEKWKVAPPLGQLLDKVESFFTKIKGEIDALERSKDEEAKKFQSHNITFDFNILIRIKECMVDVSSSCMELALEEKRKGKAKESIENGRCSSKSEQEQGKAHTKMLWKAFQFAFRVYSFAGGQDDRADMLTKQLAHEIQVDPLQE</sequence>
<dbReference type="InterPro" id="IPR040265">
    <property type="entry name" value="CHUP1/IPGA1-like"/>
</dbReference>
<dbReference type="PANTHER" id="PTHR31342:SF16">
    <property type="entry name" value="TALIN_MIDDLE DOMAIN-CONTAINING PROTEIN"/>
    <property type="match status" value="1"/>
</dbReference>
<feature type="compositionally biased region" description="Gly residues" evidence="2">
    <location>
        <begin position="705"/>
        <end position="715"/>
    </location>
</feature>
<reference evidence="4" key="1">
    <citation type="submission" date="2021-03" db="UniProtKB">
        <authorList>
            <consortium name="EnsemblPlants"/>
        </authorList>
    </citation>
    <scope>IDENTIFICATION</scope>
</reference>
<dbReference type="OMA" id="NIMPKAR"/>
<feature type="transmembrane region" description="Helical" evidence="3">
    <location>
        <begin position="44"/>
        <end position="71"/>
    </location>
</feature>
<feature type="region of interest" description="Disordered" evidence="2">
    <location>
        <begin position="560"/>
        <end position="602"/>
    </location>
</feature>
<evidence type="ECO:0000313" key="4">
    <source>
        <dbReference type="EnsemblPlants" id="cds.evm.model.10.1602"/>
    </source>
</evidence>
<dbReference type="Gramene" id="evm.model.10.1602">
    <property type="protein sequence ID" value="cds.evm.model.10.1602"/>
    <property type="gene ID" value="evm.TU.10.1602"/>
</dbReference>
<dbReference type="Proteomes" id="UP000596661">
    <property type="component" value="Unassembled WGS sequence"/>
</dbReference>
<evidence type="ECO:0000256" key="3">
    <source>
        <dbReference type="SAM" id="Phobius"/>
    </source>
</evidence>
<protein>
    <submittedName>
        <fullName evidence="4">Uncharacterized protein</fullName>
    </submittedName>
</protein>
<accession>A0A803QKA2</accession>
<feature type="region of interest" description="Disordered" evidence="2">
    <location>
        <begin position="689"/>
        <end position="716"/>
    </location>
</feature>
<keyword evidence="3" id="KW-0812">Transmembrane</keyword>